<name>A0A194WZD3_MOLSC</name>
<evidence type="ECO:0000313" key="3">
    <source>
        <dbReference type="EMBL" id="KUJ13064.1"/>
    </source>
</evidence>
<dbReference type="EMBL" id="KQ947423">
    <property type="protein sequence ID" value="KUJ13064.1"/>
    <property type="molecule type" value="Genomic_DNA"/>
</dbReference>
<dbReference type="GeneID" id="28825339"/>
<dbReference type="AlphaFoldDB" id="A0A194WZD3"/>
<dbReference type="KEGG" id="psco:LY89DRAFT_687943"/>
<dbReference type="InParanoid" id="A0A194WZD3"/>
<gene>
    <name evidence="3" type="ORF">LY89DRAFT_687943</name>
</gene>
<evidence type="ECO:0000256" key="1">
    <source>
        <dbReference type="SAM" id="Coils"/>
    </source>
</evidence>
<evidence type="ECO:0000256" key="2">
    <source>
        <dbReference type="SAM" id="MobiDB-lite"/>
    </source>
</evidence>
<evidence type="ECO:0000313" key="4">
    <source>
        <dbReference type="Proteomes" id="UP000070700"/>
    </source>
</evidence>
<reference evidence="3 4" key="1">
    <citation type="submission" date="2015-10" db="EMBL/GenBank/DDBJ databases">
        <title>Full genome of DAOMC 229536 Phialocephala scopiformis, a fungal endophyte of spruce producing the potent anti-insectan compound rugulosin.</title>
        <authorList>
            <consortium name="DOE Joint Genome Institute"/>
            <person name="Walker A.K."/>
            <person name="Frasz S.L."/>
            <person name="Seifert K.A."/>
            <person name="Miller J.D."/>
            <person name="Mondo S.J."/>
            <person name="Labutti K."/>
            <person name="Lipzen A."/>
            <person name="Dockter R."/>
            <person name="Kennedy M."/>
            <person name="Grigoriev I.V."/>
            <person name="Spatafora J.W."/>
        </authorList>
    </citation>
    <scope>NUCLEOTIDE SEQUENCE [LARGE SCALE GENOMIC DNA]</scope>
    <source>
        <strain evidence="3 4">CBS 120377</strain>
    </source>
</reference>
<dbReference type="RefSeq" id="XP_018067419.1">
    <property type="nucleotide sequence ID" value="XM_018215613.1"/>
</dbReference>
<dbReference type="OrthoDB" id="3535372at2759"/>
<keyword evidence="1" id="KW-0175">Coiled coil</keyword>
<feature type="coiled-coil region" evidence="1">
    <location>
        <begin position="48"/>
        <end position="205"/>
    </location>
</feature>
<protein>
    <submittedName>
        <fullName evidence="3">Uncharacterized protein</fullName>
    </submittedName>
</protein>
<dbReference type="Proteomes" id="UP000070700">
    <property type="component" value="Unassembled WGS sequence"/>
</dbReference>
<organism evidence="3 4">
    <name type="scientific">Mollisia scopiformis</name>
    <name type="common">Conifer needle endophyte fungus</name>
    <name type="synonym">Phialocephala scopiformis</name>
    <dbReference type="NCBI Taxonomy" id="149040"/>
    <lineage>
        <taxon>Eukaryota</taxon>
        <taxon>Fungi</taxon>
        <taxon>Dikarya</taxon>
        <taxon>Ascomycota</taxon>
        <taxon>Pezizomycotina</taxon>
        <taxon>Leotiomycetes</taxon>
        <taxon>Helotiales</taxon>
        <taxon>Mollisiaceae</taxon>
        <taxon>Mollisia</taxon>
    </lineage>
</organism>
<proteinExistence type="predicted"/>
<keyword evidence="4" id="KW-1185">Reference proteome</keyword>
<sequence length="331" mass="37289">MSTTTGMAVPPAQGPALSKRSESIAATRTNTPKSTFVTINKADPHFEVEKAKAKLDLALKEVEIYNQAQTLEEKLRDLENLEMEVDEVGQGLVNSLVVAKKAFEALENKLRNAEGNKQNFVLAVQFDNGDKDKVNLRRAELEIMKLKATMVEKEIEIMEDEMNFKDHVRDKQTTDTRMADAQHAVDAARNQLDDLKEALGAAEVEFGDKYGTSLGGFADAVASQAQLTAEVQALKAKVEQMGPLYWIGHATRARYILWELKYLRGTPMDREIELESHTAWKMAKIVADATMYLEFCDRQRLPTEDFEFLYGVTAAFAWEHRDFSMLMNMLG</sequence>
<accession>A0A194WZD3</accession>
<feature type="region of interest" description="Disordered" evidence="2">
    <location>
        <begin position="1"/>
        <end position="23"/>
    </location>
</feature>